<protein>
    <recommendedName>
        <fullName evidence="3">F-box domain-containing protein</fullName>
    </recommendedName>
</protein>
<organism evidence="1 2">
    <name type="scientific">Linum tenue</name>
    <dbReference type="NCBI Taxonomy" id="586396"/>
    <lineage>
        <taxon>Eukaryota</taxon>
        <taxon>Viridiplantae</taxon>
        <taxon>Streptophyta</taxon>
        <taxon>Embryophyta</taxon>
        <taxon>Tracheophyta</taxon>
        <taxon>Spermatophyta</taxon>
        <taxon>Magnoliopsida</taxon>
        <taxon>eudicotyledons</taxon>
        <taxon>Gunneridae</taxon>
        <taxon>Pentapetalae</taxon>
        <taxon>rosids</taxon>
        <taxon>fabids</taxon>
        <taxon>Malpighiales</taxon>
        <taxon>Linaceae</taxon>
        <taxon>Linum</taxon>
    </lineage>
</organism>
<evidence type="ECO:0000313" key="1">
    <source>
        <dbReference type="EMBL" id="CAI0444079.1"/>
    </source>
</evidence>
<dbReference type="EMBL" id="CAMGYJ010000007">
    <property type="protein sequence ID" value="CAI0444079.1"/>
    <property type="molecule type" value="Genomic_DNA"/>
</dbReference>
<name>A0AAV0MDJ5_9ROSI</name>
<gene>
    <name evidence="1" type="ORF">LITE_LOCUS27945</name>
</gene>
<evidence type="ECO:0008006" key="3">
    <source>
        <dbReference type="Google" id="ProtNLM"/>
    </source>
</evidence>
<proteinExistence type="predicted"/>
<comment type="caution">
    <text evidence="1">The sequence shown here is derived from an EMBL/GenBank/DDBJ whole genome shotgun (WGS) entry which is preliminary data.</text>
</comment>
<dbReference type="AlphaFoldDB" id="A0AAV0MDJ5"/>
<dbReference type="Proteomes" id="UP001154282">
    <property type="component" value="Unassembled WGS sequence"/>
</dbReference>
<sequence>MVSENCNAEWDLSLSELFHRPAPRKRWRLSSEGNPPSAISKLGDDLLVEILISLPNPRSAFLCKPVCKLWSSLIFDPSFSRRFVARYQSMNLNQSPFQ</sequence>
<accession>A0AAV0MDJ5</accession>
<dbReference type="SUPFAM" id="SSF81383">
    <property type="entry name" value="F-box domain"/>
    <property type="match status" value="1"/>
</dbReference>
<reference evidence="1" key="1">
    <citation type="submission" date="2022-08" db="EMBL/GenBank/DDBJ databases">
        <authorList>
            <person name="Gutierrez-Valencia J."/>
        </authorList>
    </citation>
    <scope>NUCLEOTIDE SEQUENCE</scope>
</reference>
<evidence type="ECO:0000313" key="2">
    <source>
        <dbReference type="Proteomes" id="UP001154282"/>
    </source>
</evidence>
<dbReference type="Gene3D" id="1.20.1280.50">
    <property type="match status" value="1"/>
</dbReference>
<dbReference type="InterPro" id="IPR036047">
    <property type="entry name" value="F-box-like_dom_sf"/>
</dbReference>
<keyword evidence="2" id="KW-1185">Reference proteome</keyword>